<dbReference type="AlphaFoldDB" id="A0A4U5NI69"/>
<dbReference type="Proteomes" id="UP000298663">
    <property type="component" value="Unassembled WGS sequence"/>
</dbReference>
<organism evidence="2 3">
    <name type="scientific">Steinernema carpocapsae</name>
    <name type="common">Entomopathogenic nematode</name>
    <dbReference type="NCBI Taxonomy" id="34508"/>
    <lineage>
        <taxon>Eukaryota</taxon>
        <taxon>Metazoa</taxon>
        <taxon>Ecdysozoa</taxon>
        <taxon>Nematoda</taxon>
        <taxon>Chromadorea</taxon>
        <taxon>Rhabditida</taxon>
        <taxon>Tylenchina</taxon>
        <taxon>Panagrolaimomorpha</taxon>
        <taxon>Strongyloidoidea</taxon>
        <taxon>Steinernematidae</taxon>
        <taxon>Steinernema</taxon>
    </lineage>
</organism>
<evidence type="ECO:0000256" key="1">
    <source>
        <dbReference type="SAM" id="MobiDB-lite"/>
    </source>
</evidence>
<comment type="caution">
    <text evidence="2">The sequence shown here is derived from an EMBL/GenBank/DDBJ whole genome shotgun (WGS) entry which is preliminary data.</text>
</comment>
<reference evidence="2 3" key="1">
    <citation type="journal article" date="2015" name="Genome Biol.">
        <title>Comparative genomics of Steinernema reveals deeply conserved gene regulatory networks.</title>
        <authorList>
            <person name="Dillman A.R."/>
            <person name="Macchietto M."/>
            <person name="Porter C.F."/>
            <person name="Rogers A."/>
            <person name="Williams B."/>
            <person name="Antoshechkin I."/>
            <person name="Lee M.M."/>
            <person name="Goodwin Z."/>
            <person name="Lu X."/>
            <person name="Lewis E.E."/>
            <person name="Goodrich-Blair H."/>
            <person name="Stock S.P."/>
            <person name="Adams B.J."/>
            <person name="Sternberg P.W."/>
            <person name="Mortazavi A."/>
        </authorList>
    </citation>
    <scope>NUCLEOTIDE SEQUENCE [LARGE SCALE GENOMIC DNA]</scope>
    <source>
        <strain evidence="2 3">ALL</strain>
    </source>
</reference>
<accession>A0A4U5NI69</accession>
<name>A0A4U5NI69_STECR</name>
<sequence>MPMIEMPDTGKEAWIRRSQQKGFPKLELQKESITNKNFDSGKTRCRFTPHPKTAPKFVAPNEPNAEKFAARVFTRANAILIRRDLNARGKRPPRRKARGCKVAKRLYSPRVKRDLNASFATHDE</sequence>
<protein>
    <submittedName>
        <fullName evidence="2">Uncharacterized protein</fullName>
    </submittedName>
</protein>
<feature type="region of interest" description="Disordered" evidence="1">
    <location>
        <begin position="37"/>
        <end position="60"/>
    </location>
</feature>
<gene>
    <name evidence="2" type="ORF">L596_016098</name>
</gene>
<dbReference type="OrthoDB" id="5862539at2759"/>
<proteinExistence type="predicted"/>
<keyword evidence="3" id="KW-1185">Reference proteome</keyword>
<reference evidence="2 3" key="2">
    <citation type="journal article" date="2019" name="G3 (Bethesda)">
        <title>Hybrid Assembly of the Genome of the Entomopathogenic Nematode Steinernema carpocapsae Identifies the X-Chromosome.</title>
        <authorList>
            <person name="Serra L."/>
            <person name="Macchietto M."/>
            <person name="Macias-Munoz A."/>
            <person name="McGill C.J."/>
            <person name="Rodriguez I.M."/>
            <person name="Rodriguez B."/>
            <person name="Murad R."/>
            <person name="Mortazavi A."/>
        </authorList>
    </citation>
    <scope>NUCLEOTIDE SEQUENCE [LARGE SCALE GENOMIC DNA]</scope>
    <source>
        <strain evidence="2 3">ALL</strain>
    </source>
</reference>
<dbReference type="EMBL" id="AZBU02000004">
    <property type="protein sequence ID" value="TKR82361.1"/>
    <property type="molecule type" value="Genomic_DNA"/>
</dbReference>
<evidence type="ECO:0000313" key="3">
    <source>
        <dbReference type="Proteomes" id="UP000298663"/>
    </source>
</evidence>
<evidence type="ECO:0000313" key="2">
    <source>
        <dbReference type="EMBL" id="TKR82361.1"/>
    </source>
</evidence>